<keyword evidence="1" id="KW-1133">Transmembrane helix</keyword>
<dbReference type="AlphaFoldDB" id="A0A4R7FKY4"/>
<proteinExistence type="predicted"/>
<accession>A0A4R7FKY4</accession>
<gene>
    <name evidence="2" type="ORF">CLV52_1957</name>
</gene>
<sequence>MSTAYAFDPVRRPLPARPVEAAPVLAPAAPSTAAAPRALPLVRPKVLAASVVLAGAVCVIVAQLLLSIATAGSAYRLAELQQRSDVLAHQQQVAAEALAADAAPQRLAARAKALGMVPDDSPAYLDASTGRVLGSTGR</sequence>
<dbReference type="RefSeq" id="WP_162850796.1">
    <property type="nucleotide sequence ID" value="NZ_BAAARP010000002.1"/>
</dbReference>
<protein>
    <recommendedName>
        <fullName evidence="4">Cell division protein FtsL</fullName>
    </recommendedName>
</protein>
<keyword evidence="3" id="KW-1185">Reference proteome</keyword>
<keyword evidence="1" id="KW-0472">Membrane</keyword>
<dbReference type="EMBL" id="SOAM01000002">
    <property type="protein sequence ID" value="TDS77018.1"/>
    <property type="molecule type" value="Genomic_DNA"/>
</dbReference>
<evidence type="ECO:0008006" key="4">
    <source>
        <dbReference type="Google" id="ProtNLM"/>
    </source>
</evidence>
<evidence type="ECO:0000313" key="2">
    <source>
        <dbReference type="EMBL" id="TDS77018.1"/>
    </source>
</evidence>
<keyword evidence="1" id="KW-0812">Transmembrane</keyword>
<feature type="transmembrane region" description="Helical" evidence="1">
    <location>
        <begin position="46"/>
        <end position="66"/>
    </location>
</feature>
<organism evidence="2 3">
    <name type="scientific">Amnibacterium kyonggiense</name>
    <dbReference type="NCBI Taxonomy" id="595671"/>
    <lineage>
        <taxon>Bacteria</taxon>
        <taxon>Bacillati</taxon>
        <taxon>Actinomycetota</taxon>
        <taxon>Actinomycetes</taxon>
        <taxon>Micrococcales</taxon>
        <taxon>Microbacteriaceae</taxon>
        <taxon>Amnibacterium</taxon>
    </lineage>
</organism>
<evidence type="ECO:0000256" key="1">
    <source>
        <dbReference type="SAM" id="Phobius"/>
    </source>
</evidence>
<dbReference type="Proteomes" id="UP000295344">
    <property type="component" value="Unassembled WGS sequence"/>
</dbReference>
<comment type="caution">
    <text evidence="2">The sequence shown here is derived from an EMBL/GenBank/DDBJ whole genome shotgun (WGS) entry which is preliminary data.</text>
</comment>
<reference evidence="2 3" key="1">
    <citation type="submission" date="2019-03" db="EMBL/GenBank/DDBJ databases">
        <title>Genomic Encyclopedia of Archaeal and Bacterial Type Strains, Phase II (KMG-II): from individual species to whole genera.</title>
        <authorList>
            <person name="Goeker M."/>
        </authorList>
    </citation>
    <scope>NUCLEOTIDE SEQUENCE [LARGE SCALE GENOMIC DNA]</scope>
    <source>
        <strain evidence="2 3">DSM 24782</strain>
    </source>
</reference>
<evidence type="ECO:0000313" key="3">
    <source>
        <dbReference type="Proteomes" id="UP000295344"/>
    </source>
</evidence>
<name>A0A4R7FKY4_9MICO</name>